<keyword evidence="1" id="KW-0378">Hydrolase</keyword>
<dbReference type="GO" id="GO:0003735">
    <property type="term" value="F:structural constituent of ribosome"/>
    <property type="evidence" value="ECO:0007669"/>
    <property type="project" value="InterPro"/>
</dbReference>
<dbReference type="Gene3D" id="1.10.530.10">
    <property type="match status" value="1"/>
</dbReference>
<organism evidence="1 2">
    <name type="scientific">Moorena producens PAL-8-15-08-1</name>
    <dbReference type="NCBI Taxonomy" id="1458985"/>
    <lineage>
        <taxon>Bacteria</taxon>
        <taxon>Bacillati</taxon>
        <taxon>Cyanobacteriota</taxon>
        <taxon>Cyanophyceae</taxon>
        <taxon>Coleofasciculales</taxon>
        <taxon>Coleofasciculaceae</taxon>
        <taxon>Moorena</taxon>
    </lineage>
</organism>
<proteinExistence type="predicted"/>
<dbReference type="KEGG" id="mpro:BJP34_22450"/>
<reference evidence="2" key="1">
    <citation type="submission" date="2016-10" db="EMBL/GenBank/DDBJ databases">
        <title>Comparative genomics uncovers the prolific and rare metabolic potential of the cyanobacterial genus Moorea.</title>
        <authorList>
            <person name="Leao T."/>
            <person name="Castelao G."/>
            <person name="Korobeynikov A."/>
            <person name="Monroe E.A."/>
            <person name="Podell S."/>
            <person name="Glukhov E."/>
            <person name="Allen E."/>
            <person name="Gerwick W.H."/>
            <person name="Gerwick L."/>
        </authorList>
    </citation>
    <scope>NUCLEOTIDE SEQUENCE [LARGE SCALE GENOMIC DNA]</scope>
    <source>
        <strain evidence="2">PAL-8-15-08-1</strain>
    </source>
</reference>
<dbReference type="GO" id="GO:0005840">
    <property type="term" value="C:ribosome"/>
    <property type="evidence" value="ECO:0007669"/>
    <property type="project" value="InterPro"/>
</dbReference>
<name>A0A1D8TVZ4_9CYAN</name>
<dbReference type="InterPro" id="IPR020785">
    <property type="entry name" value="Ribosomal_uL11_CS"/>
</dbReference>
<dbReference type="SUPFAM" id="SSF53955">
    <property type="entry name" value="Lysozyme-like"/>
    <property type="match status" value="1"/>
</dbReference>
<sequence length="166" mass="19172">MRGGDPYIRALMRTITASEANDPQPYTIIYGGQHVSDLRRHPEICVPIVAGPNVGKCSTAAGRYQFLDFTWEAKAQRYHPRPSGFLFWKQYSFEAHFQDAVVHDWLKDSRAWGMDIPKELRQGNLDKVLRRLSGTWTSLGYGIETNSMSKHLPKVYQRMLEEELNR</sequence>
<accession>A0A1D8TVZ4</accession>
<dbReference type="AlphaFoldDB" id="A0A1D8TVZ4"/>
<gene>
    <name evidence="1" type="ORF">BJP34_22450</name>
</gene>
<dbReference type="EMBL" id="CP017599">
    <property type="protein sequence ID" value="AOX01827.1"/>
    <property type="molecule type" value="Genomic_DNA"/>
</dbReference>
<evidence type="ECO:0000313" key="2">
    <source>
        <dbReference type="Proteomes" id="UP000177870"/>
    </source>
</evidence>
<dbReference type="Proteomes" id="UP000177870">
    <property type="component" value="Chromosome"/>
</dbReference>
<dbReference type="GO" id="GO:0016787">
    <property type="term" value="F:hydrolase activity"/>
    <property type="evidence" value="ECO:0007669"/>
    <property type="project" value="UniProtKB-KW"/>
</dbReference>
<protein>
    <submittedName>
        <fullName evidence="1">Glycoside hydrolase family 24</fullName>
    </submittedName>
</protein>
<dbReference type="STRING" id="1458985.BJP34_22450"/>
<dbReference type="PROSITE" id="PS00359">
    <property type="entry name" value="RIBOSOMAL_L11"/>
    <property type="match status" value="1"/>
</dbReference>
<evidence type="ECO:0000313" key="1">
    <source>
        <dbReference type="EMBL" id="AOX01827.1"/>
    </source>
</evidence>
<dbReference type="GO" id="GO:0006412">
    <property type="term" value="P:translation"/>
    <property type="evidence" value="ECO:0007669"/>
    <property type="project" value="InterPro"/>
</dbReference>
<dbReference type="InterPro" id="IPR023346">
    <property type="entry name" value="Lysozyme-like_dom_sf"/>
</dbReference>